<evidence type="ECO:0000313" key="2">
    <source>
        <dbReference type="Proteomes" id="UP001500582"/>
    </source>
</evidence>
<organism evidence="1 2">
    <name type="scientific">Mucilaginibacter gynuensis</name>
    <dbReference type="NCBI Taxonomy" id="1302236"/>
    <lineage>
        <taxon>Bacteria</taxon>
        <taxon>Pseudomonadati</taxon>
        <taxon>Bacteroidota</taxon>
        <taxon>Sphingobacteriia</taxon>
        <taxon>Sphingobacteriales</taxon>
        <taxon>Sphingobacteriaceae</taxon>
        <taxon>Mucilaginibacter</taxon>
    </lineage>
</organism>
<reference evidence="2" key="1">
    <citation type="journal article" date="2019" name="Int. J. Syst. Evol. Microbiol.">
        <title>The Global Catalogue of Microorganisms (GCM) 10K type strain sequencing project: providing services to taxonomists for standard genome sequencing and annotation.</title>
        <authorList>
            <consortium name="The Broad Institute Genomics Platform"/>
            <consortium name="The Broad Institute Genome Sequencing Center for Infectious Disease"/>
            <person name="Wu L."/>
            <person name="Ma J."/>
        </authorList>
    </citation>
    <scope>NUCLEOTIDE SEQUENCE [LARGE SCALE GENOMIC DNA]</scope>
    <source>
        <strain evidence="2">JCM 17705</strain>
    </source>
</reference>
<sequence length="219" mass="24515">MLYLGMKNLSQLIILPILVVCVCLACNSKQKTADSTDVENIPAALKDESSDVFISKRVSDSNLMTAIYRDIAGKDSSLSKFEDELAGFKKAKADTIQKFKAYYEKADEYYTSAVDATKQISDTLLRQKMLAIIKQSQSGYTDKTKRFQSLINAIEHQNTSIDDSYTLLQLVVSLPEIEKYEDGGIAQNKGIAVVEKKAGKVLRHTKQLANKYQEKLIKK</sequence>
<comment type="caution">
    <text evidence="1">The sequence shown here is derived from an EMBL/GenBank/DDBJ whole genome shotgun (WGS) entry which is preliminary data.</text>
</comment>
<accession>A0ABP8HL83</accession>
<keyword evidence="2" id="KW-1185">Reference proteome</keyword>
<gene>
    <name evidence="1" type="ORF">GCM10023149_52670</name>
</gene>
<dbReference type="EMBL" id="BAABFT010000027">
    <property type="protein sequence ID" value="GAA4340878.1"/>
    <property type="molecule type" value="Genomic_DNA"/>
</dbReference>
<evidence type="ECO:0000313" key="1">
    <source>
        <dbReference type="EMBL" id="GAA4340878.1"/>
    </source>
</evidence>
<protein>
    <recommendedName>
        <fullName evidence="3">DUF4142 domain-containing protein</fullName>
    </recommendedName>
</protein>
<proteinExistence type="predicted"/>
<dbReference type="Proteomes" id="UP001500582">
    <property type="component" value="Unassembled WGS sequence"/>
</dbReference>
<name>A0ABP8HL83_9SPHI</name>
<evidence type="ECO:0008006" key="3">
    <source>
        <dbReference type="Google" id="ProtNLM"/>
    </source>
</evidence>